<sequence length="141" mass="16162">MDMSKEYILVSAPSQAGLSFIRLLLLQRIPFAAIVNNKRELEILHEIGVKNIILIDTTQEQTWHIPDYPIGNIYLFEKSFTLCCRYLRICRTWTSKPVYVITQSCNPRIVYKGLGADYVIHTNGDEVSFLIQSPVKQGEAK</sequence>
<dbReference type="AlphaFoldDB" id="A0A329MNH1"/>
<dbReference type="EMBL" id="QMFB01000006">
    <property type="protein sequence ID" value="RAV20846.1"/>
    <property type="molecule type" value="Genomic_DNA"/>
</dbReference>
<dbReference type="RefSeq" id="WP_113031125.1">
    <property type="nucleotide sequence ID" value="NZ_QMFB01000006.1"/>
</dbReference>
<evidence type="ECO:0008006" key="3">
    <source>
        <dbReference type="Google" id="ProtNLM"/>
    </source>
</evidence>
<keyword evidence="2" id="KW-1185">Reference proteome</keyword>
<protein>
    <recommendedName>
        <fullName evidence="3">Response regulatory domain-containing protein</fullName>
    </recommendedName>
</protein>
<comment type="caution">
    <text evidence="1">The sequence shown here is derived from an EMBL/GenBank/DDBJ whole genome shotgun (WGS) entry which is preliminary data.</text>
</comment>
<organism evidence="1 2">
    <name type="scientific">Paenibacillus contaminans</name>
    <dbReference type="NCBI Taxonomy" id="450362"/>
    <lineage>
        <taxon>Bacteria</taxon>
        <taxon>Bacillati</taxon>
        <taxon>Bacillota</taxon>
        <taxon>Bacilli</taxon>
        <taxon>Bacillales</taxon>
        <taxon>Paenibacillaceae</taxon>
        <taxon>Paenibacillus</taxon>
    </lineage>
</organism>
<dbReference type="Proteomes" id="UP000250369">
    <property type="component" value="Unassembled WGS sequence"/>
</dbReference>
<evidence type="ECO:0000313" key="1">
    <source>
        <dbReference type="EMBL" id="RAV20846.1"/>
    </source>
</evidence>
<gene>
    <name evidence="1" type="ORF">DQG23_12185</name>
</gene>
<reference evidence="1 2" key="1">
    <citation type="journal article" date="2009" name="Int. J. Syst. Evol. Microbiol.">
        <title>Paenibacillus contaminans sp. nov., isolated from a contaminated laboratory plate.</title>
        <authorList>
            <person name="Chou J.H."/>
            <person name="Lee J.H."/>
            <person name="Lin M.C."/>
            <person name="Chang P.S."/>
            <person name="Arun A.B."/>
            <person name="Young C.C."/>
            <person name="Chen W.M."/>
        </authorList>
    </citation>
    <scope>NUCLEOTIDE SEQUENCE [LARGE SCALE GENOMIC DNA]</scope>
    <source>
        <strain evidence="1 2">CKOBP-6</strain>
    </source>
</reference>
<name>A0A329MNH1_9BACL</name>
<accession>A0A329MNH1</accession>
<proteinExistence type="predicted"/>
<dbReference type="OrthoDB" id="2614999at2"/>
<evidence type="ECO:0000313" key="2">
    <source>
        <dbReference type="Proteomes" id="UP000250369"/>
    </source>
</evidence>